<name>A0A8D8XHI4_9HEMI</name>
<accession>A0A8D8XHI4</accession>
<dbReference type="EMBL" id="HBUF01333186">
    <property type="protein sequence ID" value="CAG6697393.1"/>
    <property type="molecule type" value="Transcribed_RNA"/>
</dbReference>
<reference evidence="1" key="1">
    <citation type="submission" date="2021-05" db="EMBL/GenBank/DDBJ databases">
        <authorList>
            <person name="Alioto T."/>
            <person name="Alioto T."/>
            <person name="Gomez Garrido J."/>
        </authorList>
    </citation>
    <scope>NUCLEOTIDE SEQUENCE</scope>
</reference>
<organism evidence="1">
    <name type="scientific">Cacopsylla melanoneura</name>
    <dbReference type="NCBI Taxonomy" id="428564"/>
    <lineage>
        <taxon>Eukaryota</taxon>
        <taxon>Metazoa</taxon>
        <taxon>Ecdysozoa</taxon>
        <taxon>Arthropoda</taxon>
        <taxon>Hexapoda</taxon>
        <taxon>Insecta</taxon>
        <taxon>Pterygota</taxon>
        <taxon>Neoptera</taxon>
        <taxon>Paraneoptera</taxon>
        <taxon>Hemiptera</taxon>
        <taxon>Sternorrhyncha</taxon>
        <taxon>Psylloidea</taxon>
        <taxon>Psyllidae</taxon>
        <taxon>Psyllinae</taxon>
        <taxon>Cacopsylla</taxon>
    </lineage>
</organism>
<protein>
    <submittedName>
        <fullName evidence="1">Uncharacterized protein</fullName>
    </submittedName>
</protein>
<evidence type="ECO:0000313" key="1">
    <source>
        <dbReference type="EMBL" id="CAG6697393.1"/>
    </source>
</evidence>
<dbReference type="AlphaFoldDB" id="A0A8D8XHI4"/>
<sequence length="115" mass="13291">MPLIKVNICLFQKSRISRLCVLPELYLLYTYDFSPKNSENDSNISTEISRSELKCKIGIKCEILHYGHNIIFDCGTPRRIFALPLISYVSNIIMYNNNNKLTPAIKLLQRILLVI</sequence>
<proteinExistence type="predicted"/>